<keyword evidence="2" id="KW-1185">Reference proteome</keyword>
<sequence length="117" mass="12626">MAAEPQVAAFARQPALPENMLKSGARSLNAYAANGGWTALCLAVSIASHDIVARIVSSRLRGRGWNHPDFHHPDLMINRVTSPFQDRIVKSSEYKVTAVQVTPLHQINGRVPASSAG</sequence>
<dbReference type="AlphaFoldDB" id="A0A4R3I5W3"/>
<proteinExistence type="predicted"/>
<protein>
    <submittedName>
        <fullName evidence="1">Uncharacterized protein</fullName>
    </submittedName>
</protein>
<reference evidence="1 2" key="1">
    <citation type="submission" date="2019-03" db="EMBL/GenBank/DDBJ databases">
        <title>Genomic Encyclopedia of Type Strains, Phase IV (KMG-IV): sequencing the most valuable type-strain genomes for metagenomic binning, comparative biology and taxonomic classification.</title>
        <authorList>
            <person name="Goeker M."/>
        </authorList>
    </citation>
    <scope>NUCLEOTIDE SEQUENCE [LARGE SCALE GENOMIC DNA]</scope>
    <source>
        <strain evidence="1 2">DSM 7445</strain>
    </source>
</reference>
<dbReference type="Proteomes" id="UP000295382">
    <property type="component" value="Unassembled WGS sequence"/>
</dbReference>
<accession>A0A4R3I5W3</accession>
<evidence type="ECO:0000313" key="2">
    <source>
        <dbReference type="Proteomes" id="UP000295382"/>
    </source>
</evidence>
<comment type="caution">
    <text evidence="1">The sequence shown here is derived from an EMBL/GenBank/DDBJ whole genome shotgun (WGS) entry which is preliminary data.</text>
</comment>
<dbReference type="RefSeq" id="WP_165973694.1">
    <property type="nucleotide sequence ID" value="NZ_SLZQ01000001.1"/>
</dbReference>
<name>A0A4R3I5W3_PAULE</name>
<dbReference type="EMBL" id="SLZQ01000001">
    <property type="protein sequence ID" value="TCS39399.1"/>
    <property type="molecule type" value="Genomic_DNA"/>
</dbReference>
<evidence type="ECO:0000313" key="1">
    <source>
        <dbReference type="EMBL" id="TCS39399.1"/>
    </source>
</evidence>
<gene>
    <name evidence="1" type="ORF">EDC30_101355</name>
</gene>
<organism evidence="1 2">
    <name type="scientific">Paucimonas lemoignei</name>
    <name type="common">Pseudomonas lemoignei</name>
    <dbReference type="NCBI Taxonomy" id="29443"/>
    <lineage>
        <taxon>Bacteria</taxon>
        <taxon>Pseudomonadati</taxon>
        <taxon>Pseudomonadota</taxon>
        <taxon>Betaproteobacteria</taxon>
        <taxon>Burkholderiales</taxon>
        <taxon>Burkholderiaceae</taxon>
        <taxon>Paucimonas</taxon>
    </lineage>
</organism>